<keyword evidence="2" id="KW-1185">Reference proteome</keyword>
<evidence type="ECO:0000313" key="2">
    <source>
        <dbReference type="Proteomes" id="UP001140066"/>
    </source>
</evidence>
<evidence type="ECO:0000313" key="1">
    <source>
        <dbReference type="EMBL" id="KAJ2791917.1"/>
    </source>
</evidence>
<reference evidence="1" key="1">
    <citation type="submission" date="2022-07" db="EMBL/GenBank/DDBJ databases">
        <title>Phylogenomic reconstructions and comparative analyses of Kickxellomycotina fungi.</title>
        <authorList>
            <person name="Reynolds N.K."/>
            <person name="Stajich J.E."/>
            <person name="Barry K."/>
            <person name="Grigoriev I.V."/>
            <person name="Crous P."/>
            <person name="Smith M.E."/>
        </authorList>
    </citation>
    <scope>NUCLEOTIDE SEQUENCE</scope>
    <source>
        <strain evidence="1">BCRC 34191</strain>
    </source>
</reference>
<protein>
    <submittedName>
        <fullName evidence="1">Uncharacterized protein</fullName>
    </submittedName>
</protein>
<dbReference type="Proteomes" id="UP001140066">
    <property type="component" value="Unassembled WGS sequence"/>
</dbReference>
<gene>
    <name evidence="1" type="ORF">GGI18_000799</name>
</gene>
<proteinExistence type="predicted"/>
<dbReference type="EMBL" id="JANBUK010000079">
    <property type="protein sequence ID" value="KAJ2791917.1"/>
    <property type="molecule type" value="Genomic_DNA"/>
</dbReference>
<organism evidence="1 2">
    <name type="scientific">Coemansia linderi</name>
    <dbReference type="NCBI Taxonomy" id="2663919"/>
    <lineage>
        <taxon>Eukaryota</taxon>
        <taxon>Fungi</taxon>
        <taxon>Fungi incertae sedis</taxon>
        <taxon>Zoopagomycota</taxon>
        <taxon>Kickxellomycotina</taxon>
        <taxon>Kickxellomycetes</taxon>
        <taxon>Kickxellales</taxon>
        <taxon>Kickxellaceae</taxon>
        <taxon>Coemansia</taxon>
    </lineage>
</organism>
<sequence length="583" mass="61625">MLDSYVIGAGTIDGDVLVYDIRGPAAPLWRSSTGSRHAVTSISLTRRVDAGAESASQPLRRAASTSSTGREARATGFGATHAVSGRLEEKSIASSLSERQRTRSSAVSGTPAARETRPPVPATDIAKGDGSIRPPHHPSINRFRSAINEHRMNLAENGGSTKHSTADRTNARSPRAAKIDNASEGSASEDDVDNMALLMKDRSYMELLSPAKTIQATGQPNRNALGSRRSGDILALLSRSRAAVPAPSPPVASDHVPSHSPVKPADHASGRIFSTGVQKSISPGNKAPVNVGSCAAVADDEGISPMPQPHRLARDRLGSRTHDAGDSMMEMFTPERNKPRPPPPAQLPKSSSSPAGNNLAGNLAHTLVAQLLERQEGRASTGSSKDVSSGNLISPTTHRPPVDLASSSSSSRPREPPVQVSVRSTSETIKSVHSDGGPGKQARNLSPQPRGVAGIKSLNQSDCLPPAPKRPCRAEDPPVVAPSAETSSGLGGIGGSVLQNLLADALTPLREELRGEIRNLHLDMIRQGFVYQEQVRALRQECSEARNLRQELELLRRENEQLKRHIPFFGISGGPNDSPAPAG</sequence>
<comment type="caution">
    <text evidence="1">The sequence shown here is derived from an EMBL/GenBank/DDBJ whole genome shotgun (WGS) entry which is preliminary data.</text>
</comment>
<accession>A0ACC1KN25</accession>
<name>A0ACC1KN25_9FUNG</name>